<reference evidence="1 2" key="1">
    <citation type="submission" date="2019-01" db="EMBL/GenBank/DDBJ databases">
        <title>Sequencing of cultivated peanut Arachis hypogaea provides insights into genome evolution and oil improvement.</title>
        <authorList>
            <person name="Chen X."/>
        </authorList>
    </citation>
    <scope>NUCLEOTIDE SEQUENCE [LARGE SCALE GENOMIC DNA]</scope>
    <source>
        <strain evidence="2">cv. Fuhuasheng</strain>
        <tissue evidence="1">Leaves</tissue>
    </source>
</reference>
<dbReference type="EMBL" id="SDMP01000007">
    <property type="protein sequence ID" value="RYR48096.1"/>
    <property type="molecule type" value="Genomic_DNA"/>
</dbReference>
<protein>
    <submittedName>
        <fullName evidence="1">Uncharacterized protein</fullName>
    </submittedName>
</protein>
<keyword evidence="2" id="KW-1185">Reference proteome</keyword>
<proteinExistence type="predicted"/>
<organism evidence="1 2">
    <name type="scientific">Arachis hypogaea</name>
    <name type="common">Peanut</name>
    <dbReference type="NCBI Taxonomy" id="3818"/>
    <lineage>
        <taxon>Eukaryota</taxon>
        <taxon>Viridiplantae</taxon>
        <taxon>Streptophyta</taxon>
        <taxon>Embryophyta</taxon>
        <taxon>Tracheophyta</taxon>
        <taxon>Spermatophyta</taxon>
        <taxon>Magnoliopsida</taxon>
        <taxon>eudicotyledons</taxon>
        <taxon>Gunneridae</taxon>
        <taxon>Pentapetalae</taxon>
        <taxon>rosids</taxon>
        <taxon>fabids</taxon>
        <taxon>Fabales</taxon>
        <taxon>Fabaceae</taxon>
        <taxon>Papilionoideae</taxon>
        <taxon>50 kb inversion clade</taxon>
        <taxon>dalbergioids sensu lato</taxon>
        <taxon>Dalbergieae</taxon>
        <taxon>Pterocarpus clade</taxon>
        <taxon>Arachis</taxon>
    </lineage>
</organism>
<comment type="caution">
    <text evidence="1">The sequence shown here is derived from an EMBL/GenBank/DDBJ whole genome shotgun (WGS) entry which is preliminary data.</text>
</comment>
<evidence type="ECO:0000313" key="1">
    <source>
        <dbReference type="EMBL" id="RYR48096.1"/>
    </source>
</evidence>
<accession>A0A445CAY8</accession>
<dbReference type="Proteomes" id="UP000289738">
    <property type="component" value="Chromosome A07"/>
</dbReference>
<gene>
    <name evidence="1" type="ORF">Ahy_A07g034089</name>
</gene>
<dbReference type="AlphaFoldDB" id="A0A445CAY8"/>
<sequence>MRGKFFAGLRTTSRYEALHSQVARFVKSGYSIKEFLHHFRQWIGASIGAIRCNCLYKRGDLLVLIVIVESVKCDNS</sequence>
<evidence type="ECO:0000313" key="2">
    <source>
        <dbReference type="Proteomes" id="UP000289738"/>
    </source>
</evidence>
<name>A0A445CAY8_ARAHY</name>